<keyword evidence="1" id="KW-0812">Transmembrane</keyword>
<protein>
    <submittedName>
        <fullName evidence="2">HAMP domain-containing protein</fullName>
    </submittedName>
</protein>
<evidence type="ECO:0000256" key="1">
    <source>
        <dbReference type="SAM" id="Phobius"/>
    </source>
</evidence>
<dbReference type="AlphaFoldDB" id="A0A4R9JZY2"/>
<accession>A0A4R9JZY2</accession>
<dbReference type="Proteomes" id="UP000297762">
    <property type="component" value="Unassembled WGS sequence"/>
</dbReference>
<name>A0A4R9JZY2_9LEPT</name>
<feature type="transmembrane region" description="Helical" evidence="1">
    <location>
        <begin position="71"/>
        <end position="92"/>
    </location>
</feature>
<sequence>MDIFQFSYHSIGYISGTIFSVFLLGSLLSLKDKTRQTWILVVYLLFTLFLDFGFLIRTAIFSPAFSKPACFLIALYTSFSNFVLLYFIYSFFGMDKKKGSRSALAIIFSAGLFGFLFYVMKNIDSEVSYNFSIQMFEFQKPESTSPMGSIHFLTFIWILFVVLRQNRIERKKLTADTLDPDDAARAEIKKLVKTSRYFGWAVGIHASFSMMYTIYGFGYLSFSNFQLILTSAISLQLFIYTVLYLNYFPQPSSFMIKVVGVSLATVLILLCVVARISFILIERHYDEARSTEIENLRENLKSGRGNLLPKSVIYLISSSAPKNSFHSEPSEEDGENFISKRMYRTLSFQGNKPVYIIWYTFSTEGRRYEIGYPYETYSRMIHSIVSIIGIILVSSSVFLVLILPYLIRKGLADLKNNPIGFLD</sequence>
<dbReference type="EMBL" id="RQGF01000035">
    <property type="protein sequence ID" value="TGL58959.1"/>
    <property type="molecule type" value="Genomic_DNA"/>
</dbReference>
<dbReference type="RefSeq" id="WP_135651203.1">
    <property type="nucleotide sequence ID" value="NZ_RQGF01000035.1"/>
</dbReference>
<feature type="transmembrane region" description="Helical" evidence="1">
    <location>
        <begin position="258"/>
        <end position="281"/>
    </location>
</feature>
<comment type="caution">
    <text evidence="2">The sequence shown here is derived from an EMBL/GenBank/DDBJ whole genome shotgun (WGS) entry which is preliminary data.</text>
</comment>
<feature type="transmembrane region" description="Helical" evidence="1">
    <location>
        <begin position="227"/>
        <end position="246"/>
    </location>
</feature>
<proteinExistence type="predicted"/>
<dbReference type="OrthoDB" id="318723at2"/>
<organism evidence="2 3">
    <name type="scientific">Leptospira sarikeiensis</name>
    <dbReference type="NCBI Taxonomy" id="2484943"/>
    <lineage>
        <taxon>Bacteria</taxon>
        <taxon>Pseudomonadati</taxon>
        <taxon>Spirochaetota</taxon>
        <taxon>Spirochaetia</taxon>
        <taxon>Leptospirales</taxon>
        <taxon>Leptospiraceae</taxon>
        <taxon>Leptospira</taxon>
    </lineage>
</organism>
<keyword evidence="3" id="KW-1185">Reference proteome</keyword>
<evidence type="ECO:0000313" key="3">
    <source>
        <dbReference type="Proteomes" id="UP000297762"/>
    </source>
</evidence>
<keyword evidence="1" id="KW-1133">Transmembrane helix</keyword>
<reference evidence="2" key="1">
    <citation type="journal article" date="2019" name="PLoS Negl. Trop. Dis.">
        <title>Revisiting the worldwide diversity of Leptospira species in the environment.</title>
        <authorList>
            <person name="Vincent A.T."/>
            <person name="Schiettekatte O."/>
            <person name="Bourhy P."/>
            <person name="Veyrier F.J."/>
            <person name="Picardeau M."/>
        </authorList>
    </citation>
    <scope>NUCLEOTIDE SEQUENCE [LARGE SCALE GENOMIC DNA]</scope>
    <source>
        <strain evidence="2">201702455</strain>
    </source>
</reference>
<evidence type="ECO:0000313" key="2">
    <source>
        <dbReference type="EMBL" id="TGL58959.1"/>
    </source>
</evidence>
<gene>
    <name evidence="2" type="ORF">EHQ64_18150</name>
</gene>
<feature type="transmembrane region" description="Helical" evidence="1">
    <location>
        <begin position="197"/>
        <end position="215"/>
    </location>
</feature>
<feature type="transmembrane region" description="Helical" evidence="1">
    <location>
        <begin position="40"/>
        <end position="65"/>
    </location>
</feature>
<feature type="transmembrane region" description="Helical" evidence="1">
    <location>
        <begin position="381"/>
        <end position="407"/>
    </location>
</feature>
<feature type="transmembrane region" description="Helical" evidence="1">
    <location>
        <begin position="6"/>
        <end position="28"/>
    </location>
</feature>
<feature type="transmembrane region" description="Helical" evidence="1">
    <location>
        <begin position="143"/>
        <end position="163"/>
    </location>
</feature>
<feature type="transmembrane region" description="Helical" evidence="1">
    <location>
        <begin position="104"/>
        <end position="123"/>
    </location>
</feature>
<keyword evidence="1" id="KW-0472">Membrane</keyword>